<sequence>MINAAHAYKRCFLITVWLIVWSTGISAHATAMIKSEQIADELARRWNVNQIPTAGLSIVTDGQVVAMRLGKAEKGVFELASTSKAFTGLLIALLEKEGVLNRQDLLIRWLPELAEYPQMGYSEIKIQDLLFHTSGIGEATLALLQPDTSPDALSHLPLLLQKVPLFYPTGTQEEYATLNYSLLGLVAERATGKPFAALMQERIFLPLGMNSTRVESSIETAHVVTENIAPIPQYKISFTMARPYDAPRYWQNTPAGYVLSTPQDMALWLQFLLRRLPPQNGNPTITALYTALEQAQRPYGGNSNHGYAYGWDVETDQTTYWSHPGQNPNSTAYVAFDPQIGVGIALLGNSNSPQVIELGLSVFQYLRGRVAHLLPEQLPVDINDKIATVAAIIFWSGGILCVLVMPYKRKKRIEQEIRKNCQKASGKQFVMVSVTLNALLIAMIMVTPSLLMGWNWPTLLVWGPLSLPVAAAGLIFLVNAINLLFFFPVRFRH</sequence>
<dbReference type="PANTHER" id="PTHR46825:SF11">
    <property type="entry name" value="PENICILLIN-BINDING PROTEIN 4"/>
    <property type="match status" value="1"/>
</dbReference>
<dbReference type="InterPro" id="IPR050491">
    <property type="entry name" value="AmpC-like"/>
</dbReference>
<organism evidence="5 6">
    <name type="scientific">Xenorhabdus taiwanensis</name>
    <dbReference type="NCBI Taxonomy" id="3085177"/>
    <lineage>
        <taxon>Bacteria</taxon>
        <taxon>Pseudomonadati</taxon>
        <taxon>Pseudomonadota</taxon>
        <taxon>Gammaproteobacteria</taxon>
        <taxon>Enterobacterales</taxon>
        <taxon>Morganellaceae</taxon>
        <taxon>Xenorhabdus</taxon>
    </lineage>
</organism>
<proteinExistence type="predicted"/>
<evidence type="ECO:0000256" key="3">
    <source>
        <dbReference type="SAM" id="Phobius"/>
    </source>
</evidence>
<dbReference type="InterPro" id="IPR012338">
    <property type="entry name" value="Beta-lactam/transpept-like"/>
</dbReference>
<dbReference type="PANTHER" id="PTHR46825">
    <property type="entry name" value="D-ALANYL-D-ALANINE-CARBOXYPEPTIDASE/ENDOPEPTIDASE AMPH"/>
    <property type="match status" value="1"/>
</dbReference>
<name>A0ABN7C3B9_9GAMM</name>
<protein>
    <submittedName>
        <fullName evidence="5">Serine hydrolase domain-containing protein</fullName>
    </submittedName>
</protein>
<reference evidence="5 6" key="1">
    <citation type="submission" date="2023-10" db="EMBL/GenBank/DDBJ databases">
        <title>Xenorhabdus taiwanensis sp. nov., a symbiotic bacterium associated with the entomopathogenic nematode Steinernema taiwanensis.</title>
        <authorList>
            <person name="Tseng C.T."/>
            <person name="Shu H.Y."/>
            <person name="Chen M.H."/>
            <person name="Fang Y.J."/>
            <person name="Wu T.L."/>
            <person name="Lin Y.C."/>
            <person name="Huang C.J."/>
        </authorList>
    </citation>
    <scope>NUCLEOTIDE SEQUENCE [LARGE SCALE GENOMIC DNA]</scope>
    <source>
        <strain evidence="5 6">TCT-1</strain>
    </source>
</reference>
<keyword evidence="3" id="KW-0812">Transmembrane</keyword>
<dbReference type="RefSeq" id="WP_374050610.1">
    <property type="nucleotide sequence ID" value="NZ_AP028978.1"/>
</dbReference>
<feature type="transmembrane region" description="Helical" evidence="3">
    <location>
        <begin position="428"/>
        <end position="447"/>
    </location>
</feature>
<evidence type="ECO:0000256" key="2">
    <source>
        <dbReference type="ARBA" id="ARBA00023136"/>
    </source>
</evidence>
<dbReference type="Gene3D" id="3.40.710.10">
    <property type="entry name" value="DD-peptidase/beta-lactamase superfamily"/>
    <property type="match status" value="1"/>
</dbReference>
<dbReference type="InterPro" id="IPR001466">
    <property type="entry name" value="Beta-lactam-related"/>
</dbReference>
<keyword evidence="2 3" id="KW-0472">Membrane</keyword>
<evidence type="ECO:0000313" key="6">
    <source>
        <dbReference type="Proteomes" id="UP001529514"/>
    </source>
</evidence>
<feature type="domain" description="Beta-lactamase-related" evidence="4">
    <location>
        <begin position="46"/>
        <end position="353"/>
    </location>
</feature>
<keyword evidence="3" id="KW-1133">Transmembrane helix</keyword>
<evidence type="ECO:0000259" key="4">
    <source>
        <dbReference type="Pfam" id="PF00144"/>
    </source>
</evidence>
<keyword evidence="5" id="KW-0378">Hydrolase</keyword>
<evidence type="ECO:0000256" key="1">
    <source>
        <dbReference type="ARBA" id="ARBA00004370"/>
    </source>
</evidence>
<dbReference type="Pfam" id="PF00144">
    <property type="entry name" value="Beta-lactamase"/>
    <property type="match status" value="1"/>
</dbReference>
<gene>
    <name evidence="5" type="ORF">TCT1_17600</name>
</gene>
<dbReference type="SUPFAM" id="SSF56601">
    <property type="entry name" value="beta-lactamase/transpeptidase-like"/>
    <property type="match status" value="1"/>
</dbReference>
<feature type="transmembrane region" description="Helical" evidence="3">
    <location>
        <begin position="467"/>
        <end position="487"/>
    </location>
</feature>
<keyword evidence="6" id="KW-1185">Reference proteome</keyword>
<accession>A0ABN7C3B9</accession>
<feature type="transmembrane region" description="Helical" evidence="3">
    <location>
        <begin position="386"/>
        <end position="407"/>
    </location>
</feature>
<evidence type="ECO:0000313" key="5">
    <source>
        <dbReference type="EMBL" id="BET96839.1"/>
    </source>
</evidence>
<dbReference type="GO" id="GO:0016787">
    <property type="term" value="F:hydrolase activity"/>
    <property type="evidence" value="ECO:0007669"/>
    <property type="project" value="UniProtKB-KW"/>
</dbReference>
<comment type="subcellular location">
    <subcellularLocation>
        <location evidence="1">Membrane</location>
    </subcellularLocation>
</comment>
<dbReference type="EMBL" id="AP028978">
    <property type="protein sequence ID" value="BET96839.1"/>
    <property type="molecule type" value="Genomic_DNA"/>
</dbReference>
<dbReference type="Proteomes" id="UP001529514">
    <property type="component" value="Chromosome"/>
</dbReference>